<dbReference type="PANTHER" id="PTHR13789">
    <property type="entry name" value="MONOOXYGENASE"/>
    <property type="match status" value="1"/>
</dbReference>
<keyword evidence="2" id="KW-0285">Flavoprotein</keyword>
<gene>
    <name evidence="7" type="ORF">B0T19DRAFT_355444</name>
</gene>
<evidence type="ECO:0000313" key="8">
    <source>
        <dbReference type="Proteomes" id="UP001286456"/>
    </source>
</evidence>
<dbReference type="GO" id="GO:0071949">
    <property type="term" value="F:FAD binding"/>
    <property type="evidence" value="ECO:0007669"/>
    <property type="project" value="InterPro"/>
</dbReference>
<evidence type="ECO:0000313" key="7">
    <source>
        <dbReference type="EMBL" id="KAK3332791.1"/>
    </source>
</evidence>
<dbReference type="SUPFAM" id="SSF54373">
    <property type="entry name" value="FAD-linked reductases, C-terminal domain"/>
    <property type="match status" value="1"/>
</dbReference>
<dbReference type="PANTHER" id="PTHR13789:SF215">
    <property type="entry name" value="FAD-BINDING DOMAIN-CONTAINING PROTEIN-RELATED"/>
    <property type="match status" value="1"/>
</dbReference>
<dbReference type="Gene3D" id="3.50.50.60">
    <property type="entry name" value="FAD/NAD(P)-binding domain"/>
    <property type="match status" value="1"/>
</dbReference>
<keyword evidence="5" id="KW-0503">Monooxygenase</keyword>
<keyword evidence="3" id="KW-0274">FAD</keyword>
<feature type="domain" description="FAD-binding" evidence="6">
    <location>
        <begin position="2"/>
        <end position="365"/>
    </location>
</feature>
<name>A0AAE0MHG8_9PEZI</name>
<sequence>MHVVIAGAGITGLTAAISLRRSGHTVAIYERSSLTNEVGAALGVPPNVMRFLKPWGLDPAAARFVRSPGLHFMSHETLEPIAAVPPVSYEEHTEKWGSPVYFAHRVDLHESLKRLATGEGVGVPVVLHARAEVKSYSPETPSLTLADGTVVEADLIVAADGVHTIGVESILGHANPPQIPGGNKVNLSYRFLIPKADVEADPETAFFTTGQGARGGRVYIDHPGKKRIVSYPCRDYEVLNFVALIRDENVTSTREDWLAPVDKSEVLEKYSNFNPKLLAVINKATEVKRWPLLYRAPIPTWHKGRFVLAGDAAHPMLPHHAQGGAQGMEDGLALGLVMHGVTETSQIEKRLELFEKIRRNRASAIQVMSNFGFEEKMPDELPEFLEGQPVPASPSELLQFGYIPDVVKRTVQTMTEFDPAWSLPEGFFNKS</sequence>
<dbReference type="EMBL" id="JAUEPO010000002">
    <property type="protein sequence ID" value="KAK3332791.1"/>
    <property type="molecule type" value="Genomic_DNA"/>
</dbReference>
<evidence type="ECO:0000256" key="2">
    <source>
        <dbReference type="ARBA" id="ARBA00022630"/>
    </source>
</evidence>
<keyword evidence="8" id="KW-1185">Reference proteome</keyword>
<dbReference type="Proteomes" id="UP001286456">
    <property type="component" value="Unassembled WGS sequence"/>
</dbReference>
<evidence type="ECO:0000256" key="1">
    <source>
        <dbReference type="ARBA" id="ARBA00007992"/>
    </source>
</evidence>
<comment type="caution">
    <text evidence="7">The sequence shown here is derived from an EMBL/GenBank/DDBJ whole genome shotgun (WGS) entry which is preliminary data.</text>
</comment>
<dbReference type="InterPro" id="IPR002938">
    <property type="entry name" value="FAD-bd"/>
</dbReference>
<accession>A0AAE0MHG8</accession>
<evidence type="ECO:0000259" key="6">
    <source>
        <dbReference type="Pfam" id="PF01494"/>
    </source>
</evidence>
<proteinExistence type="inferred from homology"/>
<dbReference type="GO" id="GO:0004497">
    <property type="term" value="F:monooxygenase activity"/>
    <property type="evidence" value="ECO:0007669"/>
    <property type="project" value="UniProtKB-KW"/>
</dbReference>
<evidence type="ECO:0000256" key="4">
    <source>
        <dbReference type="ARBA" id="ARBA00023002"/>
    </source>
</evidence>
<dbReference type="InterPro" id="IPR050493">
    <property type="entry name" value="FAD-dep_Monooxygenase_BioMet"/>
</dbReference>
<organism evidence="7 8">
    <name type="scientific">Cercophora scortea</name>
    <dbReference type="NCBI Taxonomy" id="314031"/>
    <lineage>
        <taxon>Eukaryota</taxon>
        <taxon>Fungi</taxon>
        <taxon>Dikarya</taxon>
        <taxon>Ascomycota</taxon>
        <taxon>Pezizomycotina</taxon>
        <taxon>Sordariomycetes</taxon>
        <taxon>Sordariomycetidae</taxon>
        <taxon>Sordariales</taxon>
        <taxon>Lasiosphaeriaceae</taxon>
        <taxon>Cercophora</taxon>
    </lineage>
</organism>
<reference evidence="7" key="2">
    <citation type="submission" date="2023-06" db="EMBL/GenBank/DDBJ databases">
        <authorList>
            <consortium name="Lawrence Berkeley National Laboratory"/>
            <person name="Haridas S."/>
            <person name="Hensen N."/>
            <person name="Bonometti L."/>
            <person name="Westerberg I."/>
            <person name="Brannstrom I.O."/>
            <person name="Guillou S."/>
            <person name="Cros-Aarteil S."/>
            <person name="Calhoun S."/>
            <person name="Kuo A."/>
            <person name="Mondo S."/>
            <person name="Pangilinan J."/>
            <person name="Riley R."/>
            <person name="Labutti K."/>
            <person name="Andreopoulos B."/>
            <person name="Lipzen A."/>
            <person name="Chen C."/>
            <person name="Yanf M."/>
            <person name="Daum C."/>
            <person name="Ng V."/>
            <person name="Clum A."/>
            <person name="Steindorff A."/>
            <person name="Ohm R."/>
            <person name="Martin F."/>
            <person name="Silar P."/>
            <person name="Natvig D."/>
            <person name="Lalanne C."/>
            <person name="Gautier V."/>
            <person name="Ament-Velasquez S.L."/>
            <person name="Kruys A."/>
            <person name="Hutchinson M.I."/>
            <person name="Powell A.J."/>
            <person name="Barry K."/>
            <person name="Miller A.N."/>
            <person name="Grigoriev I.V."/>
            <person name="Debuchy R."/>
            <person name="Gladieux P."/>
            <person name="Thoren M.H."/>
            <person name="Johannesson H."/>
        </authorList>
    </citation>
    <scope>NUCLEOTIDE SEQUENCE</scope>
    <source>
        <strain evidence="7">SMH4131-1</strain>
    </source>
</reference>
<dbReference type="InterPro" id="IPR036188">
    <property type="entry name" value="FAD/NAD-bd_sf"/>
</dbReference>
<dbReference type="Pfam" id="PF01494">
    <property type="entry name" value="FAD_binding_3"/>
    <property type="match status" value="1"/>
</dbReference>
<comment type="similarity">
    <text evidence="1">Belongs to the paxM FAD-dependent monooxygenase family.</text>
</comment>
<dbReference type="PRINTS" id="PR00420">
    <property type="entry name" value="RNGMNOXGNASE"/>
</dbReference>
<dbReference type="SUPFAM" id="SSF51905">
    <property type="entry name" value="FAD/NAD(P)-binding domain"/>
    <property type="match status" value="1"/>
</dbReference>
<protein>
    <recommendedName>
        <fullName evidence="6">FAD-binding domain-containing protein</fullName>
    </recommendedName>
</protein>
<keyword evidence="4" id="KW-0560">Oxidoreductase</keyword>
<reference evidence="7" key="1">
    <citation type="journal article" date="2023" name="Mol. Phylogenet. Evol.">
        <title>Genome-scale phylogeny and comparative genomics of the fungal order Sordariales.</title>
        <authorList>
            <person name="Hensen N."/>
            <person name="Bonometti L."/>
            <person name="Westerberg I."/>
            <person name="Brannstrom I.O."/>
            <person name="Guillou S."/>
            <person name="Cros-Aarteil S."/>
            <person name="Calhoun S."/>
            <person name="Haridas S."/>
            <person name="Kuo A."/>
            <person name="Mondo S."/>
            <person name="Pangilinan J."/>
            <person name="Riley R."/>
            <person name="LaButti K."/>
            <person name="Andreopoulos B."/>
            <person name="Lipzen A."/>
            <person name="Chen C."/>
            <person name="Yan M."/>
            <person name="Daum C."/>
            <person name="Ng V."/>
            <person name="Clum A."/>
            <person name="Steindorff A."/>
            <person name="Ohm R.A."/>
            <person name="Martin F."/>
            <person name="Silar P."/>
            <person name="Natvig D.O."/>
            <person name="Lalanne C."/>
            <person name="Gautier V."/>
            <person name="Ament-Velasquez S.L."/>
            <person name="Kruys A."/>
            <person name="Hutchinson M.I."/>
            <person name="Powell A.J."/>
            <person name="Barry K."/>
            <person name="Miller A.N."/>
            <person name="Grigoriev I.V."/>
            <person name="Debuchy R."/>
            <person name="Gladieux P."/>
            <person name="Hiltunen Thoren M."/>
            <person name="Johannesson H."/>
        </authorList>
    </citation>
    <scope>NUCLEOTIDE SEQUENCE</scope>
    <source>
        <strain evidence="7">SMH4131-1</strain>
    </source>
</reference>
<evidence type="ECO:0000256" key="3">
    <source>
        <dbReference type="ARBA" id="ARBA00022827"/>
    </source>
</evidence>
<dbReference type="AlphaFoldDB" id="A0AAE0MHG8"/>
<evidence type="ECO:0000256" key="5">
    <source>
        <dbReference type="ARBA" id="ARBA00023033"/>
    </source>
</evidence>